<keyword evidence="2" id="KW-1185">Reference proteome</keyword>
<protein>
    <submittedName>
        <fullName evidence="1">Uncharacterized protein</fullName>
    </submittedName>
</protein>
<reference evidence="1 2" key="1">
    <citation type="journal article" date="2018" name="Sci. Rep.">
        <title>Genomic signatures of local adaptation to the degree of environmental predictability in rotifers.</title>
        <authorList>
            <person name="Franch-Gras L."/>
            <person name="Hahn C."/>
            <person name="Garcia-Roger E.M."/>
            <person name="Carmona M.J."/>
            <person name="Serra M."/>
            <person name="Gomez A."/>
        </authorList>
    </citation>
    <scope>NUCLEOTIDE SEQUENCE [LARGE SCALE GENOMIC DNA]</scope>
    <source>
        <strain evidence="1">HYR1</strain>
    </source>
</reference>
<dbReference type="AlphaFoldDB" id="A0A3M7S9B1"/>
<gene>
    <name evidence="1" type="ORF">BpHYR1_029827</name>
</gene>
<comment type="caution">
    <text evidence="1">The sequence shown here is derived from an EMBL/GenBank/DDBJ whole genome shotgun (WGS) entry which is preliminary data.</text>
</comment>
<organism evidence="1 2">
    <name type="scientific">Brachionus plicatilis</name>
    <name type="common">Marine rotifer</name>
    <name type="synonym">Brachionus muelleri</name>
    <dbReference type="NCBI Taxonomy" id="10195"/>
    <lineage>
        <taxon>Eukaryota</taxon>
        <taxon>Metazoa</taxon>
        <taxon>Spiralia</taxon>
        <taxon>Gnathifera</taxon>
        <taxon>Rotifera</taxon>
        <taxon>Eurotatoria</taxon>
        <taxon>Monogononta</taxon>
        <taxon>Pseudotrocha</taxon>
        <taxon>Ploima</taxon>
        <taxon>Brachionidae</taxon>
        <taxon>Brachionus</taxon>
    </lineage>
</organism>
<evidence type="ECO:0000313" key="2">
    <source>
        <dbReference type="Proteomes" id="UP000276133"/>
    </source>
</evidence>
<dbReference type="EMBL" id="REGN01001840">
    <property type="protein sequence ID" value="RNA32140.1"/>
    <property type="molecule type" value="Genomic_DNA"/>
</dbReference>
<accession>A0A3M7S9B1</accession>
<proteinExistence type="predicted"/>
<evidence type="ECO:0000313" key="1">
    <source>
        <dbReference type="EMBL" id="RNA32140.1"/>
    </source>
</evidence>
<dbReference type="Proteomes" id="UP000276133">
    <property type="component" value="Unassembled WGS sequence"/>
</dbReference>
<name>A0A3M7S9B1_BRAPC</name>
<sequence length="74" mass="8868">MKGNETLSIELNVLCSSFFDQRFEWELFEKFLIIQANKIVTYSLLLALFRLKKFFSLFLYDFSKQSIFGNRLNI</sequence>